<protein>
    <submittedName>
        <fullName evidence="1">Uncharacterized protein</fullName>
    </submittedName>
</protein>
<sequence>MRNTDTHEHRTARSVTHGGLRAPEYGELQQLVNELYYHNMSGSVSKIDVLTRAEIDDLCDDLMEVVDLLPAGKYKRGRLCDQLNSIVTAHGWGNVYGTVE</sequence>
<comment type="caution">
    <text evidence="1">The sequence shown here is derived from an EMBL/GenBank/DDBJ whole genome shotgun (WGS) entry which is preliminary data.</text>
</comment>
<gene>
    <name evidence="1" type="ORF">AUL39_03745</name>
</gene>
<dbReference type="EMBL" id="LOJF01000001">
    <property type="protein sequence ID" value="KUH59614.1"/>
    <property type="molecule type" value="Genomic_DNA"/>
</dbReference>
<dbReference type="OrthoDB" id="3174856at2"/>
<organism evidence="1 2">
    <name type="scientific">Tractidigestivibacter scatoligenes</name>
    <name type="common">Olsenella scatoligenes</name>
    <dbReference type="NCBI Taxonomy" id="1299998"/>
    <lineage>
        <taxon>Bacteria</taxon>
        <taxon>Bacillati</taxon>
        <taxon>Actinomycetota</taxon>
        <taxon>Coriobacteriia</taxon>
        <taxon>Coriobacteriales</taxon>
        <taxon>Atopobiaceae</taxon>
        <taxon>Tractidigestivibacter</taxon>
    </lineage>
</organism>
<evidence type="ECO:0000313" key="1">
    <source>
        <dbReference type="EMBL" id="KUH59614.1"/>
    </source>
</evidence>
<proteinExistence type="predicted"/>
<reference evidence="1 2" key="1">
    <citation type="submission" date="2015-12" db="EMBL/GenBank/DDBJ databases">
        <title>Draft Genome Sequence of Olsenella scatoligenes SK9K4T; a Producer of 3-Methylindole- (skatole) and 4-Methylphenol- (p-cresol) Isolated from Pig Feces.</title>
        <authorList>
            <person name="Li X."/>
            <person name="Borg B."/>
            <person name="Canibe N."/>
        </authorList>
    </citation>
    <scope>NUCLEOTIDE SEQUENCE [LARGE SCALE GENOMIC DNA]</scope>
    <source>
        <strain evidence="1 2">SK9K4</strain>
    </source>
</reference>
<accession>A0A100YXQ2</accession>
<dbReference type="Proteomes" id="UP000054078">
    <property type="component" value="Unassembled WGS sequence"/>
</dbReference>
<dbReference type="AlphaFoldDB" id="A0A100YXQ2"/>
<name>A0A100YXQ2_TRASO</name>
<keyword evidence="2" id="KW-1185">Reference proteome</keyword>
<evidence type="ECO:0000313" key="2">
    <source>
        <dbReference type="Proteomes" id="UP000054078"/>
    </source>
</evidence>